<name>A0AAV4RP92_CAEEX</name>
<keyword evidence="3" id="KW-1185">Reference proteome</keyword>
<proteinExistence type="predicted"/>
<evidence type="ECO:0000313" key="2">
    <source>
        <dbReference type="EMBL" id="GIY21927.1"/>
    </source>
</evidence>
<dbReference type="Proteomes" id="UP001054945">
    <property type="component" value="Unassembled WGS sequence"/>
</dbReference>
<feature type="region of interest" description="Disordered" evidence="1">
    <location>
        <begin position="58"/>
        <end position="84"/>
    </location>
</feature>
<sequence length="123" mass="13247">MESTFSMTFRKHNCTCSKQVTSRGAQCSTKLSACTEPAPQQCLTGVFLSLQRAEGQGDIAQRSGPARFGAQPNMKGEGDGAGMETSRNLHIASTIPLFRIPDENGSFLTDRAQGWWGAEAGEF</sequence>
<evidence type="ECO:0000313" key="3">
    <source>
        <dbReference type="Proteomes" id="UP001054945"/>
    </source>
</evidence>
<protein>
    <submittedName>
        <fullName evidence="2">Uncharacterized protein</fullName>
    </submittedName>
</protein>
<accession>A0AAV4RP92</accession>
<organism evidence="2 3">
    <name type="scientific">Caerostris extrusa</name>
    <name type="common">Bark spider</name>
    <name type="synonym">Caerostris bankana</name>
    <dbReference type="NCBI Taxonomy" id="172846"/>
    <lineage>
        <taxon>Eukaryota</taxon>
        <taxon>Metazoa</taxon>
        <taxon>Ecdysozoa</taxon>
        <taxon>Arthropoda</taxon>
        <taxon>Chelicerata</taxon>
        <taxon>Arachnida</taxon>
        <taxon>Araneae</taxon>
        <taxon>Araneomorphae</taxon>
        <taxon>Entelegynae</taxon>
        <taxon>Araneoidea</taxon>
        <taxon>Araneidae</taxon>
        <taxon>Caerostris</taxon>
    </lineage>
</organism>
<dbReference type="AlphaFoldDB" id="A0AAV4RP92"/>
<evidence type="ECO:0000256" key="1">
    <source>
        <dbReference type="SAM" id="MobiDB-lite"/>
    </source>
</evidence>
<comment type="caution">
    <text evidence="2">The sequence shown here is derived from an EMBL/GenBank/DDBJ whole genome shotgun (WGS) entry which is preliminary data.</text>
</comment>
<reference evidence="2 3" key="1">
    <citation type="submission" date="2021-06" db="EMBL/GenBank/DDBJ databases">
        <title>Caerostris extrusa draft genome.</title>
        <authorList>
            <person name="Kono N."/>
            <person name="Arakawa K."/>
        </authorList>
    </citation>
    <scope>NUCLEOTIDE SEQUENCE [LARGE SCALE GENOMIC DNA]</scope>
</reference>
<dbReference type="EMBL" id="BPLR01008068">
    <property type="protein sequence ID" value="GIY21927.1"/>
    <property type="molecule type" value="Genomic_DNA"/>
</dbReference>
<gene>
    <name evidence="2" type="ORF">CEXT_441891</name>
</gene>